<organism evidence="3 4">
    <name type="scientific">Hufsiella ginkgonis</name>
    <dbReference type="NCBI Taxonomy" id="2695274"/>
    <lineage>
        <taxon>Bacteria</taxon>
        <taxon>Pseudomonadati</taxon>
        <taxon>Bacteroidota</taxon>
        <taxon>Sphingobacteriia</taxon>
        <taxon>Sphingobacteriales</taxon>
        <taxon>Sphingobacteriaceae</taxon>
        <taxon>Hufsiella</taxon>
    </lineage>
</organism>
<dbReference type="Proteomes" id="UP000451233">
    <property type="component" value="Unassembled WGS sequence"/>
</dbReference>
<name>A0A7K1Y374_9SPHI</name>
<proteinExistence type="predicted"/>
<comment type="caution">
    <text evidence="3">The sequence shown here is derived from an EMBL/GenBank/DDBJ whole genome shotgun (WGS) entry which is preliminary data.</text>
</comment>
<evidence type="ECO:0000256" key="1">
    <source>
        <dbReference type="ARBA" id="ARBA00023027"/>
    </source>
</evidence>
<keyword evidence="1" id="KW-0520">NAD</keyword>
<evidence type="ECO:0000313" key="3">
    <source>
        <dbReference type="EMBL" id="MXV17479.1"/>
    </source>
</evidence>
<dbReference type="AlphaFoldDB" id="A0A7K1Y374"/>
<dbReference type="EMBL" id="WVHS01000005">
    <property type="protein sequence ID" value="MXV17479.1"/>
    <property type="molecule type" value="Genomic_DNA"/>
</dbReference>
<dbReference type="RefSeq" id="WP_160908482.1">
    <property type="nucleotide sequence ID" value="NZ_WVHS01000005.1"/>
</dbReference>
<evidence type="ECO:0000313" key="4">
    <source>
        <dbReference type="Proteomes" id="UP000451233"/>
    </source>
</evidence>
<dbReference type="PRINTS" id="PR01713">
    <property type="entry name" value="NUCEPIMERASE"/>
</dbReference>
<evidence type="ECO:0000259" key="2">
    <source>
        <dbReference type="Pfam" id="PF01370"/>
    </source>
</evidence>
<dbReference type="SUPFAM" id="SSF51735">
    <property type="entry name" value="NAD(P)-binding Rossmann-fold domains"/>
    <property type="match status" value="1"/>
</dbReference>
<protein>
    <submittedName>
        <fullName evidence="3">SDR family NAD(P)-dependent oxidoreductase</fullName>
    </submittedName>
</protein>
<accession>A0A7K1Y374</accession>
<feature type="domain" description="NAD-dependent epimerase/dehydratase" evidence="2">
    <location>
        <begin position="3"/>
        <end position="244"/>
    </location>
</feature>
<dbReference type="InterPro" id="IPR036291">
    <property type="entry name" value="NAD(P)-bd_dom_sf"/>
</dbReference>
<dbReference type="Pfam" id="PF01370">
    <property type="entry name" value="Epimerase"/>
    <property type="match status" value="1"/>
</dbReference>
<keyword evidence="4" id="KW-1185">Reference proteome</keyword>
<dbReference type="PANTHER" id="PTHR43574">
    <property type="entry name" value="EPIMERASE-RELATED"/>
    <property type="match status" value="1"/>
</dbReference>
<reference evidence="3 4" key="1">
    <citation type="submission" date="2019-11" db="EMBL/GenBank/DDBJ databases">
        <title>Pedobacter sp. HMF7056 Genome sequencing and assembly.</title>
        <authorList>
            <person name="Kang H."/>
            <person name="Kim H."/>
            <person name="Joh K."/>
        </authorList>
    </citation>
    <scope>NUCLEOTIDE SEQUENCE [LARGE SCALE GENOMIC DNA]</scope>
    <source>
        <strain evidence="3 4">HMF7056</strain>
    </source>
</reference>
<dbReference type="Gene3D" id="3.40.50.720">
    <property type="entry name" value="NAD(P)-binding Rossmann-like Domain"/>
    <property type="match status" value="1"/>
</dbReference>
<dbReference type="InterPro" id="IPR001509">
    <property type="entry name" value="Epimerase_deHydtase"/>
</dbReference>
<gene>
    <name evidence="3" type="ORF">GS398_19425</name>
</gene>
<sequence length="323" mass="35712">MKILVTGGAGFIGSSLVDVLIEQDHQVVIYDNFDPFYARETKLNNLRNAIGSSGAILVEGDIRDKKLLTATLEDNNIELVIHLAAKAGVRPSIKHPVEYFDVNVNGTVSVLESMRNAGVTRLVNASSSSVYGNNRKVPFAETDPVDNPISPYAASKRAAELSCSVYSHLYGFDITSLRFFTVYGPRQRPDLAISKFTSLIQQEDPIPFYGDGTTARDYTYITDIVNGIIAAVHHLNGYQLYNLGGRHTTTLKELVDHLAALLDKQAVLNPLPPQQGDVEKTWADTSKALVKIGYRPQVGIVDGLKRFIEWYKMDSKLKKRPSL</sequence>
<dbReference type="Gene3D" id="3.90.25.10">
    <property type="entry name" value="UDP-galactose 4-epimerase, domain 1"/>
    <property type="match status" value="1"/>
</dbReference>